<organism evidence="1 2">
    <name type="scientific">Arthrobacter psychrochitiniphilus</name>
    <dbReference type="NCBI Taxonomy" id="291045"/>
    <lineage>
        <taxon>Bacteria</taxon>
        <taxon>Bacillati</taxon>
        <taxon>Actinomycetota</taxon>
        <taxon>Actinomycetes</taxon>
        <taxon>Micrococcales</taxon>
        <taxon>Micrococcaceae</taxon>
        <taxon>Arthrobacter</taxon>
    </lineage>
</organism>
<dbReference type="EMBL" id="QHLZ01000002">
    <property type="protein sequence ID" value="PXA66873.1"/>
    <property type="molecule type" value="Genomic_DNA"/>
</dbReference>
<name>A0A2V3E0R8_9MICC</name>
<protein>
    <submittedName>
        <fullName evidence="1">Uncharacterized protein</fullName>
    </submittedName>
</protein>
<dbReference type="Proteomes" id="UP000246303">
    <property type="component" value="Unassembled WGS sequence"/>
</dbReference>
<keyword evidence="2" id="KW-1185">Reference proteome</keyword>
<reference evidence="1 2" key="1">
    <citation type="submission" date="2018-05" db="EMBL/GenBank/DDBJ databases">
        <title>Genetic diversity of glacier-inhabiting Cryobacterium bacteria in China and description of Cryobacterium mengkeensis sp. nov. and Arthrobacter glacialis sp. nov.</title>
        <authorList>
            <person name="Liu Q."/>
            <person name="Xin Y.-H."/>
        </authorList>
    </citation>
    <scope>NUCLEOTIDE SEQUENCE [LARGE SCALE GENOMIC DNA]</scope>
    <source>
        <strain evidence="1 2">GP3</strain>
    </source>
</reference>
<dbReference type="OrthoDB" id="9779630at2"/>
<evidence type="ECO:0000313" key="1">
    <source>
        <dbReference type="EMBL" id="PXA66873.1"/>
    </source>
</evidence>
<proteinExistence type="predicted"/>
<gene>
    <name evidence="1" type="ORF">CVS29_04770</name>
</gene>
<dbReference type="RefSeq" id="WP_110105187.1">
    <property type="nucleotide sequence ID" value="NZ_JACBZZ010000001.1"/>
</dbReference>
<accession>A0A2V3E0R8</accession>
<dbReference type="AlphaFoldDB" id="A0A2V3E0R8"/>
<sequence length="173" mass="18645">MSIVSRIRALFGHKSSPQKLWPGASASDCARDSSGAQLSVTEAQLKQQAAVQKMRRGVADVSVSRQRLDLQRADLQKALDALTAQAERSRLAGDEGAVQTALGRHHIMGEQMADLISQRDALAEQETMLIAALTQLQARVSGFNVTAETLKAAHTSADAHQSIAKALRDFDEN</sequence>
<comment type="caution">
    <text evidence="1">The sequence shown here is derived from an EMBL/GenBank/DDBJ whole genome shotgun (WGS) entry which is preliminary data.</text>
</comment>
<evidence type="ECO:0000313" key="2">
    <source>
        <dbReference type="Proteomes" id="UP000246303"/>
    </source>
</evidence>